<feature type="domain" description="Carrier" evidence="5">
    <location>
        <begin position="776"/>
        <end position="850"/>
    </location>
</feature>
<dbReference type="Gene3D" id="3.40.50.12780">
    <property type="entry name" value="N-terminal domain of ligase-like"/>
    <property type="match status" value="1"/>
</dbReference>
<dbReference type="Gene3D" id="3.40.50.980">
    <property type="match status" value="4"/>
</dbReference>
<dbReference type="InterPro" id="IPR009081">
    <property type="entry name" value="PP-bd_ACP"/>
</dbReference>
<evidence type="ECO:0000313" key="6">
    <source>
        <dbReference type="EMBL" id="KAF9963002.1"/>
    </source>
</evidence>
<dbReference type="Pfam" id="PF13193">
    <property type="entry name" value="AMP-binding_C"/>
    <property type="match status" value="2"/>
</dbReference>
<evidence type="ECO:0000256" key="2">
    <source>
        <dbReference type="ARBA" id="ARBA00022553"/>
    </source>
</evidence>
<dbReference type="SUPFAM" id="SSF47336">
    <property type="entry name" value="ACP-like"/>
    <property type="match status" value="2"/>
</dbReference>
<dbReference type="PROSITE" id="PS00012">
    <property type="entry name" value="PHOSPHOPANTETHEINE"/>
    <property type="match status" value="1"/>
</dbReference>
<name>A0A9P6M2M8_9FUNG</name>
<dbReference type="GO" id="GO:0005737">
    <property type="term" value="C:cytoplasm"/>
    <property type="evidence" value="ECO:0007669"/>
    <property type="project" value="TreeGrafter"/>
</dbReference>
<keyword evidence="7" id="KW-1185">Reference proteome</keyword>
<sequence length="2571" mass="283934">MPSDTTKQGSRLDGNTLASNALLLDLPTDRPRHPKQSFAEAQLPIHLGVQLTQSLRQLANGLDVELGVLVMVGWSAILSRLANQDEIVVGICSDSPGQPDSNVLTGAETLPLRIDLSDDPNATQLVKRVKEAALSLKDDQVLASHGAIGKDEPVKAGSSAPPLQVVFHWHNQGVGSSHLQSMQIPLSATNVHADIELHLRELDVEIVGEMRFATKLFDLETIKRHAGYLTTMLKSMTEDSTRPVSAIDILSPAEKLLLLETWNKTSEEFQDHLCIHQLFEQQAEKFPNAVAIVCDDEVLSYGELNSRANRLAQQLIDLGVERETRVAICVKRSSAMIVGILAIMKAGGAYVPLDPNYASERLRDILVDSKPAIVMADATGQAALGESVLSSTNLVDPNALQDYPASNPQVPGLTSSHLAYIIYTSGSTGKPKGVMIEHRGVVDLAQNHTKFCNIHCSSRVLQFASLSFDASVWDIMLPLSCGAALYLPAESIRQDRDKLWEYMARHSVTHASFTPSFLQDGKNLPTINIPLTLVLGGEPLNSALVWNLIAQGYNIVNDFGPTEATVSATTWRCPPGFESEVVPIGRPVIHSRIYLLDKRGRPVPLGTVGEMYIGGVGVARGYLNLPELTAECFLPDPFSGQKDAQMYKTGDLARYLPDGNLVFLGRRDDQVKIRGFRIELGEIETLLVQHPFVTTAAVVVRTIGSDEQLIAYVVSEPRQHLAQELRSYMIRKLPAYMVPVAFVRMDALPLTANDKLDRKMLPHPDQTALALETYEAPQGEIENKLARIWEELLGVERIGRHDNFFVLGGHSLLVVRMLDRLRGNGLTASVRSVYESPVLSRLAFALHKHQAVSVPPNLITPQTIRLTPELLPLIDLTQGDIDHIVEQTPGGLENIQDIYALSSLQDGILFHHLLTTQGDPYLLSSQMTFDSRALLDRYIQSLQMVVDRHDILRTAFIWNDISTPAQVVWRKASLHVQELSLDHTDGPVLKQLDERFNPNHYRIDLTQAPLIRLIVSQDDDGRLILVQLMHHLIGDHLASEMMNLEIERILHNQERTLSQPKPFRNVVAQARFGLGNDSHERFFQEMLADIDEPTFPFGLSEVHQNGAEIVESHQVMPQALNDRLRYQAKQLGVSLASLCHVAWARVLAQTSGQDRVVFGTVLVGVQGADGEDRAMGLSINTLPFRCDMDSLSVQECVRQTHIRLAALLEHEHASLSLAQRCSGVSPGTPPFSALLNYLHTSRPETIDCTPSGMEFVSQEEQVHYPGIELIGVRERTNYPFLLMVEDFDTAIGLTVQILKPIDPARVCGYMRQALESLVTALERSPGMLSLEINILPPQEMQLVLQTWNSKTLKYPEHQTIHGLYEVQVQHTPEAIALVFEFQVMSYAELNARANRLAHKLIELGVKPDTLVAICVERSLAAVVALLAVLKAGGAYVPLDPSYPKQRLEHILEDANPAVLVADAAGKAALNGITLEQNDPKGCGGPIPITILDPNCELSTSSTNPEVPGLTSHHLAYIIYTSGSTGRPKGVMIEHQGPVNLACSRPADFGIDTSSRVLQFSSLAFDVSILEIFATLCTGARLYLLQNEIRVNPVLLWKYLGQYSITHAFLTPGVLLDCKDLPPLSTPITITFAGEALPISLVRALYPLLPNGRIVNDYGPTEIVVSATAWNCPRDLSGDIVPIGRALANKRVYILDQHRRQVPMGAVGELYIGGVGVARGYLNRPELTAQFFVPDPFSNNPNAQMYKSGDLGRFLPDGSVVYSGRNDHQVKIRGFRIELGEIEARLVDHPIVEKATVITLGQGTDKRLVAYVVAGQEEHLAHTLRSHLTSCLPDYMVPAAFVRMDKIPRDNNGKLNRKALPEPDSNAFARQVYEAPQGEMETAIARIWADLLNVDHVSRNDNFFALGGHSLLAVQMIERLRRMNLALPIQSLFKAPTLSVLAQSLRHERVSAVPLNVITEDTATITPDMLPLIDLTQNDIDRIVGQVPGGVTNIQDIYSLSPLQEGILFHHLLATKGDPYLLITCLAFDSRELLDRYIDATQQVVNRHDILRTAFVWENLSTPAQVVWRRTLLPVTEIEFDPSNGPVKDQLMQHLDPRQHRIDLTQAPLLHFTITQDSNGRWLLGELLHHLIGDHSTLELMTLEIDTFIGGRGDTLPSPQSFRNLIFQARSGHSQEDHERYFKEMLADIDTPTLPFGLAEVYGQGHEVSESYLQLPQDLNDRLRTQAKRMGVSLASICHLAWGLVLSRACGEDRVVFGTVLFGRMQSGPGADSAMGLFINTLPLRVDLDGCVQENVLQTHSRLASLLEHEHASLALAQRCSSIPSGTPLFSSLMNYRHNAVSSDEALMTPGIEHLESQERTNYSFTLSVEDYGTSLGLTAMVVNPVNPSRMCSYMQQALHSLADALDHASDTPVRHLDTVPPEEHELLLQTWNGTQLDYRDQQCIHHLIEQQVAQSPEAIALVFEDQVLTYAEMNTRANRMAHKLIELGVKPDTLVAICVERSLAAVVALLAVLKAGGAYVPLDPSYPKQRLEHILEDANPAVLVADAAGKAVLSGITLQQNDPKGNVDDRK</sequence>
<dbReference type="EMBL" id="JAAAHW010006334">
    <property type="protein sequence ID" value="KAF9963002.1"/>
    <property type="molecule type" value="Genomic_DNA"/>
</dbReference>
<organism evidence="6 7">
    <name type="scientific">Modicella reniformis</name>
    <dbReference type="NCBI Taxonomy" id="1440133"/>
    <lineage>
        <taxon>Eukaryota</taxon>
        <taxon>Fungi</taxon>
        <taxon>Fungi incertae sedis</taxon>
        <taxon>Mucoromycota</taxon>
        <taxon>Mortierellomycotina</taxon>
        <taxon>Mortierellomycetes</taxon>
        <taxon>Mortierellales</taxon>
        <taxon>Mortierellaceae</taxon>
        <taxon>Modicella</taxon>
    </lineage>
</organism>
<dbReference type="NCBIfam" id="NF003417">
    <property type="entry name" value="PRK04813.1"/>
    <property type="match status" value="3"/>
</dbReference>
<dbReference type="GO" id="GO:0044550">
    <property type="term" value="P:secondary metabolite biosynthetic process"/>
    <property type="evidence" value="ECO:0007669"/>
    <property type="project" value="TreeGrafter"/>
</dbReference>
<dbReference type="InterPro" id="IPR025110">
    <property type="entry name" value="AMP-bd_C"/>
</dbReference>
<dbReference type="Pfam" id="PF00501">
    <property type="entry name" value="AMP-binding"/>
    <property type="match status" value="3"/>
</dbReference>
<dbReference type="GO" id="GO:0031177">
    <property type="term" value="F:phosphopantetheine binding"/>
    <property type="evidence" value="ECO:0007669"/>
    <property type="project" value="TreeGrafter"/>
</dbReference>
<comment type="similarity">
    <text evidence="4">Belongs to the NRP synthetase family.</text>
</comment>
<dbReference type="InterPro" id="IPR006162">
    <property type="entry name" value="Ppantetheine_attach_site"/>
</dbReference>
<dbReference type="InterPro" id="IPR000873">
    <property type="entry name" value="AMP-dep_synth/lig_dom"/>
</dbReference>
<proteinExistence type="inferred from homology"/>
<feature type="domain" description="Carrier" evidence="5">
    <location>
        <begin position="1874"/>
        <end position="1948"/>
    </location>
</feature>
<dbReference type="Gene3D" id="2.30.38.10">
    <property type="entry name" value="Luciferase, Domain 3"/>
    <property type="match status" value="2"/>
</dbReference>
<dbReference type="PANTHER" id="PTHR45527">
    <property type="entry name" value="NONRIBOSOMAL PEPTIDE SYNTHETASE"/>
    <property type="match status" value="1"/>
</dbReference>
<dbReference type="GO" id="GO:0072330">
    <property type="term" value="P:monocarboxylic acid biosynthetic process"/>
    <property type="evidence" value="ECO:0007669"/>
    <property type="project" value="UniProtKB-ARBA"/>
</dbReference>
<dbReference type="InterPro" id="IPR042099">
    <property type="entry name" value="ANL_N_sf"/>
</dbReference>
<dbReference type="InterPro" id="IPR001242">
    <property type="entry name" value="Condensation_dom"/>
</dbReference>
<gene>
    <name evidence="6" type="ORF">BGZ65_006662</name>
</gene>
<evidence type="ECO:0000259" key="5">
    <source>
        <dbReference type="PROSITE" id="PS50075"/>
    </source>
</evidence>
<dbReference type="CDD" id="cd19544">
    <property type="entry name" value="E-C_NRPS"/>
    <property type="match status" value="2"/>
</dbReference>
<dbReference type="InterPro" id="IPR045851">
    <property type="entry name" value="AMP-bd_C_sf"/>
</dbReference>
<dbReference type="PANTHER" id="PTHR45527:SF1">
    <property type="entry name" value="FATTY ACID SYNTHASE"/>
    <property type="match status" value="1"/>
</dbReference>
<keyword evidence="1" id="KW-0596">Phosphopantetheine</keyword>
<dbReference type="FunFam" id="3.30.300.30:FF:000010">
    <property type="entry name" value="Enterobactin synthetase component F"/>
    <property type="match status" value="2"/>
</dbReference>
<evidence type="ECO:0000313" key="7">
    <source>
        <dbReference type="Proteomes" id="UP000749646"/>
    </source>
</evidence>
<keyword evidence="3" id="KW-0436">Ligase</keyword>
<dbReference type="Gene3D" id="3.30.300.30">
    <property type="match status" value="2"/>
</dbReference>
<keyword evidence="2" id="KW-0597">Phosphoprotein</keyword>
<dbReference type="Proteomes" id="UP000749646">
    <property type="component" value="Unassembled WGS sequence"/>
</dbReference>
<dbReference type="GO" id="GO:0043041">
    <property type="term" value="P:amino acid activation for nonribosomal peptide biosynthetic process"/>
    <property type="evidence" value="ECO:0007669"/>
    <property type="project" value="TreeGrafter"/>
</dbReference>
<dbReference type="PROSITE" id="PS50075">
    <property type="entry name" value="CARRIER"/>
    <property type="match status" value="2"/>
</dbReference>
<dbReference type="InterPro" id="IPR020845">
    <property type="entry name" value="AMP-binding_CS"/>
</dbReference>
<dbReference type="OrthoDB" id="329835at2759"/>
<accession>A0A9P6M2M8</accession>
<dbReference type="InterPro" id="IPR036736">
    <property type="entry name" value="ACP-like_sf"/>
</dbReference>
<dbReference type="Gene3D" id="3.30.559.30">
    <property type="entry name" value="Nonribosomal peptide synthetase, condensation domain"/>
    <property type="match status" value="3"/>
</dbReference>
<dbReference type="FunFam" id="2.30.38.10:FF:000001">
    <property type="entry name" value="Non-ribosomal peptide synthetase PvdI"/>
    <property type="match status" value="1"/>
</dbReference>
<dbReference type="GO" id="GO:0016874">
    <property type="term" value="F:ligase activity"/>
    <property type="evidence" value="ECO:0007669"/>
    <property type="project" value="UniProtKB-KW"/>
</dbReference>
<evidence type="ECO:0000256" key="3">
    <source>
        <dbReference type="ARBA" id="ARBA00022598"/>
    </source>
</evidence>
<dbReference type="InterPro" id="IPR023213">
    <property type="entry name" value="CAT-like_dom_sf"/>
</dbReference>
<dbReference type="FunFam" id="3.40.50.12780:FF:000012">
    <property type="entry name" value="Non-ribosomal peptide synthetase"/>
    <property type="match status" value="2"/>
</dbReference>
<dbReference type="FunFam" id="1.10.1200.10:FF:000016">
    <property type="entry name" value="Non-ribosomal peptide synthase"/>
    <property type="match status" value="1"/>
</dbReference>
<dbReference type="Pfam" id="PF00550">
    <property type="entry name" value="PP-binding"/>
    <property type="match status" value="2"/>
</dbReference>
<dbReference type="FunFam" id="3.40.50.980:FF:000001">
    <property type="entry name" value="Non-ribosomal peptide synthetase"/>
    <property type="match status" value="2"/>
</dbReference>
<dbReference type="SUPFAM" id="SSF52777">
    <property type="entry name" value="CoA-dependent acyltransferases"/>
    <property type="match status" value="5"/>
</dbReference>
<evidence type="ECO:0000256" key="1">
    <source>
        <dbReference type="ARBA" id="ARBA00022450"/>
    </source>
</evidence>
<dbReference type="PROSITE" id="PS00455">
    <property type="entry name" value="AMP_BINDING"/>
    <property type="match status" value="2"/>
</dbReference>
<dbReference type="Gene3D" id="1.10.1200.10">
    <property type="entry name" value="ACP-like"/>
    <property type="match status" value="2"/>
</dbReference>
<comment type="caution">
    <text evidence="6">The sequence shown here is derived from an EMBL/GenBank/DDBJ whole genome shotgun (WGS) entry which is preliminary data.</text>
</comment>
<dbReference type="InterPro" id="IPR010071">
    <property type="entry name" value="AA_adenyl_dom"/>
</dbReference>
<dbReference type="CDD" id="cd05930">
    <property type="entry name" value="A_NRPS"/>
    <property type="match status" value="2"/>
</dbReference>
<dbReference type="SUPFAM" id="SSF56801">
    <property type="entry name" value="Acetyl-CoA synthetase-like"/>
    <property type="match status" value="3"/>
</dbReference>
<reference evidence="6" key="1">
    <citation type="journal article" date="2020" name="Fungal Divers.">
        <title>Resolving the Mortierellaceae phylogeny through synthesis of multi-gene phylogenetics and phylogenomics.</title>
        <authorList>
            <person name="Vandepol N."/>
            <person name="Liber J."/>
            <person name="Desiro A."/>
            <person name="Na H."/>
            <person name="Kennedy M."/>
            <person name="Barry K."/>
            <person name="Grigoriev I.V."/>
            <person name="Miller A.N."/>
            <person name="O'Donnell K."/>
            <person name="Stajich J.E."/>
            <person name="Bonito G."/>
        </authorList>
    </citation>
    <scope>NUCLEOTIDE SEQUENCE</scope>
    <source>
        <strain evidence="6">MES-2147</strain>
    </source>
</reference>
<evidence type="ECO:0000256" key="4">
    <source>
        <dbReference type="ARBA" id="ARBA00029454"/>
    </source>
</evidence>
<dbReference type="Pfam" id="PF00668">
    <property type="entry name" value="Condensation"/>
    <property type="match status" value="3"/>
</dbReference>
<protein>
    <recommendedName>
        <fullName evidence="5">Carrier domain-containing protein</fullName>
    </recommendedName>
</protein>
<dbReference type="Gene3D" id="3.30.559.10">
    <property type="entry name" value="Chloramphenicol acetyltransferase-like domain"/>
    <property type="match status" value="2"/>
</dbReference>
<dbReference type="NCBIfam" id="TIGR01733">
    <property type="entry name" value="AA-adenyl-dom"/>
    <property type="match status" value="2"/>
</dbReference>
<dbReference type="FunFam" id="1.10.1200.10:FF:000005">
    <property type="entry name" value="Nonribosomal peptide synthetase 1"/>
    <property type="match status" value="1"/>
</dbReference>